<name>A0AAP2D8R6_9BACT</name>
<evidence type="ECO:0000313" key="1">
    <source>
        <dbReference type="EMBL" id="MBT1686546.1"/>
    </source>
</evidence>
<gene>
    <name evidence="1" type="ORF">KK078_08270</name>
</gene>
<sequence length="75" mass="8801">MRYIPSPIPLQYSYIYSATANGSGRMQYHRIKPGFSKLRISRQEFIKAYNESQILAINPLQLSGQDMVFQFEFYT</sequence>
<reference evidence="1 2" key="1">
    <citation type="submission" date="2021-05" db="EMBL/GenBank/DDBJ databases">
        <title>A Polyphasic approach of four new species of the genus Ohtaekwangia: Ohtaekwangia histidinii sp. nov., Ohtaekwangia cretensis sp. nov., Ohtaekwangia indiensis sp. nov., Ohtaekwangia reichenbachii sp. nov. from diverse environment.</title>
        <authorList>
            <person name="Octaviana S."/>
        </authorList>
    </citation>
    <scope>NUCLEOTIDE SEQUENCE [LARGE SCALE GENOMIC DNA]</scope>
    <source>
        <strain evidence="1 2">PWU37</strain>
    </source>
</reference>
<dbReference type="RefSeq" id="WP_254089784.1">
    <property type="nucleotide sequence ID" value="NZ_JAHESC010000009.1"/>
</dbReference>
<evidence type="ECO:0000313" key="2">
    <source>
        <dbReference type="Proteomes" id="UP001319180"/>
    </source>
</evidence>
<dbReference type="EMBL" id="JAHESC010000009">
    <property type="protein sequence ID" value="MBT1686546.1"/>
    <property type="molecule type" value="Genomic_DNA"/>
</dbReference>
<protein>
    <submittedName>
        <fullName evidence="1">Uncharacterized protein</fullName>
    </submittedName>
</protein>
<keyword evidence="2" id="KW-1185">Reference proteome</keyword>
<comment type="caution">
    <text evidence="1">The sequence shown here is derived from an EMBL/GenBank/DDBJ whole genome shotgun (WGS) entry which is preliminary data.</text>
</comment>
<organism evidence="1 2">
    <name type="scientific">Dawidia soli</name>
    <dbReference type="NCBI Taxonomy" id="2782352"/>
    <lineage>
        <taxon>Bacteria</taxon>
        <taxon>Pseudomonadati</taxon>
        <taxon>Bacteroidota</taxon>
        <taxon>Cytophagia</taxon>
        <taxon>Cytophagales</taxon>
        <taxon>Chryseotaleaceae</taxon>
        <taxon>Dawidia</taxon>
    </lineage>
</organism>
<dbReference type="Proteomes" id="UP001319180">
    <property type="component" value="Unassembled WGS sequence"/>
</dbReference>
<dbReference type="AlphaFoldDB" id="A0AAP2D8R6"/>
<proteinExistence type="predicted"/>
<accession>A0AAP2D8R6</accession>